<dbReference type="PANTHER" id="PTHR37299:SF4">
    <property type="entry name" value="TRANSCRIPTIONAL REGULATOR"/>
    <property type="match status" value="1"/>
</dbReference>
<dbReference type="eggNOG" id="COG3279">
    <property type="taxonomic scope" value="Bacteria"/>
</dbReference>
<dbReference type="InterPro" id="IPR046947">
    <property type="entry name" value="LytR-like"/>
</dbReference>
<gene>
    <name evidence="2" type="ORF">HMPREF0620_0883</name>
</gene>
<evidence type="ECO:0000259" key="1">
    <source>
        <dbReference type="PROSITE" id="PS50930"/>
    </source>
</evidence>
<dbReference type="RefSeq" id="WP_006289273.1">
    <property type="nucleotide sequence ID" value="NZ_AP012333.1"/>
</dbReference>
<evidence type="ECO:0000313" key="2">
    <source>
        <dbReference type="EMBL" id="EFT83878.1"/>
    </source>
</evidence>
<name>E6JYU3_PARDN</name>
<dbReference type="Proteomes" id="UP000004946">
    <property type="component" value="Chromosome"/>
</dbReference>
<dbReference type="Gene3D" id="2.40.50.1020">
    <property type="entry name" value="LytTr DNA-binding domain"/>
    <property type="match status" value="1"/>
</dbReference>
<dbReference type="Pfam" id="PF04397">
    <property type="entry name" value="LytTR"/>
    <property type="match status" value="1"/>
</dbReference>
<accession>E6JYU3</accession>
<dbReference type="PATRIC" id="fig|864564.6.peg.829"/>
<reference evidence="2 3" key="1">
    <citation type="submission" date="2010-12" db="EMBL/GenBank/DDBJ databases">
        <authorList>
            <person name="Muzny D."/>
            <person name="Qin X."/>
            <person name="Buhay C."/>
            <person name="Dugan-Rocha S."/>
            <person name="Ding Y."/>
            <person name="Chen G."/>
            <person name="Hawes A."/>
            <person name="Holder M."/>
            <person name="Jhangiani S."/>
            <person name="Johnson A."/>
            <person name="Khan Z."/>
            <person name="Li Z."/>
            <person name="Liu W."/>
            <person name="Liu X."/>
            <person name="Perez L."/>
            <person name="Shen H."/>
            <person name="Wang Q."/>
            <person name="Watt J."/>
            <person name="Xi L."/>
            <person name="Xin Y."/>
            <person name="Zhou J."/>
            <person name="Deng J."/>
            <person name="Jiang H."/>
            <person name="Liu Y."/>
            <person name="Qu J."/>
            <person name="Song X.-Z."/>
            <person name="Zhang L."/>
            <person name="Villasana D."/>
            <person name="Johnson A."/>
            <person name="Liu J."/>
            <person name="Liyanage D."/>
            <person name="Lorensuhewa L."/>
            <person name="Robinson T."/>
            <person name="Song A."/>
            <person name="Song B.-B."/>
            <person name="Dinh H."/>
            <person name="Thornton R."/>
            <person name="Coyle M."/>
            <person name="Francisco L."/>
            <person name="Jackson L."/>
            <person name="Javaid M."/>
            <person name="Korchina V."/>
            <person name="Kovar C."/>
            <person name="Mata R."/>
            <person name="Mathew T."/>
            <person name="Ngo R."/>
            <person name="Nguyen L."/>
            <person name="Nguyen N."/>
            <person name="Okwuonu G."/>
            <person name="Ongeri F."/>
            <person name="Pham C."/>
            <person name="Simmons D."/>
            <person name="Wilczek-Boney K."/>
            <person name="Hale W."/>
            <person name="Jakkamsetti A."/>
            <person name="Pham P."/>
            <person name="Ruth R."/>
            <person name="San Lucas F."/>
            <person name="Warren J."/>
            <person name="Zhang J."/>
            <person name="Zhao Z."/>
            <person name="Zhou C."/>
            <person name="Zhu D."/>
            <person name="Lee S."/>
            <person name="Bess C."/>
            <person name="Blankenburg K."/>
            <person name="Forbes L."/>
            <person name="Fu Q."/>
            <person name="Gubbala S."/>
            <person name="Hirani K."/>
            <person name="Jayaseelan J.C."/>
            <person name="Lara F."/>
            <person name="Munidasa M."/>
            <person name="Palculict T."/>
            <person name="Patil S."/>
            <person name="Pu L.-L."/>
            <person name="Saada N."/>
            <person name="Tang L."/>
            <person name="Weissenberger G."/>
            <person name="Zhu Y."/>
            <person name="Hemphill L."/>
            <person name="Shang Y."/>
            <person name="Youmans B."/>
            <person name="Ayvaz T."/>
            <person name="Ross M."/>
            <person name="Santibanez J."/>
            <person name="Aqrawi P."/>
            <person name="Gross S."/>
            <person name="Joshi V."/>
            <person name="Fowler G."/>
            <person name="Nazareth L."/>
            <person name="Reid J."/>
            <person name="Worley K."/>
            <person name="Petrosino J."/>
            <person name="Highlander S."/>
            <person name="Gibbs R."/>
        </authorList>
    </citation>
    <scope>NUCLEOTIDE SEQUENCE [LARGE SCALE GENOMIC DNA]</scope>
    <source>
        <strain evidence="2 3">DSM 10105</strain>
    </source>
</reference>
<keyword evidence="3" id="KW-1185">Reference proteome</keyword>
<evidence type="ECO:0000313" key="3">
    <source>
        <dbReference type="Proteomes" id="UP000004946"/>
    </source>
</evidence>
<dbReference type="EMBL" id="AEON01000001">
    <property type="protein sequence ID" value="EFT83878.1"/>
    <property type="molecule type" value="Genomic_DNA"/>
</dbReference>
<organism evidence="2 3">
    <name type="scientific">Parascardovia denticolens DSM 10105 = JCM 12538</name>
    <dbReference type="NCBI Taxonomy" id="864564"/>
    <lineage>
        <taxon>Bacteria</taxon>
        <taxon>Bacillati</taxon>
        <taxon>Actinomycetota</taxon>
        <taxon>Actinomycetes</taxon>
        <taxon>Bifidobacteriales</taxon>
        <taxon>Bifidobacteriaceae</taxon>
        <taxon>Parascardovia</taxon>
    </lineage>
</organism>
<dbReference type="AlphaFoldDB" id="E6JYU3"/>
<protein>
    <submittedName>
        <fullName evidence="2">LytTr DNA-binding domain protein</fullName>
    </submittedName>
</protein>
<dbReference type="PANTHER" id="PTHR37299">
    <property type="entry name" value="TRANSCRIPTIONAL REGULATOR-RELATED"/>
    <property type="match status" value="1"/>
</dbReference>
<dbReference type="PROSITE" id="PS50930">
    <property type="entry name" value="HTH_LYTTR"/>
    <property type="match status" value="1"/>
</dbReference>
<comment type="caution">
    <text evidence="2">The sequence shown here is derived from an EMBL/GenBank/DDBJ whole genome shotgun (WGS) entry which is preliminary data.</text>
</comment>
<dbReference type="SMART" id="SM00850">
    <property type="entry name" value="LytTR"/>
    <property type="match status" value="1"/>
</dbReference>
<keyword evidence="2" id="KW-0238">DNA-binding</keyword>
<feature type="domain" description="HTH LytTR-type" evidence="1">
    <location>
        <begin position="51"/>
        <end position="154"/>
    </location>
</feature>
<dbReference type="KEGG" id="pdo:PSDT_0752"/>
<dbReference type="GO" id="GO:0000156">
    <property type="term" value="F:phosphorelay response regulator activity"/>
    <property type="evidence" value="ECO:0007669"/>
    <property type="project" value="InterPro"/>
</dbReference>
<dbReference type="InterPro" id="IPR007492">
    <property type="entry name" value="LytTR_DNA-bd_dom"/>
</dbReference>
<proteinExistence type="predicted"/>
<dbReference type="HOGENOM" id="CLU_106729_4_2_11"/>
<sequence>MDLNLRIDPSFDGPERVDFHLKAMSPAVEEAIRILSEDNLEKGNPEEEGLIWCAFGTSLVPIQVENIYAVYTLREKTYVMTAQGRYEFRGRLYQIRQLLPDTFLDASRTATINAHKIQFLDLSFTGTINVVMKNHERIQVSRRFVSDFKKRLGL</sequence>
<dbReference type="GO" id="GO:0003677">
    <property type="term" value="F:DNA binding"/>
    <property type="evidence" value="ECO:0007669"/>
    <property type="project" value="UniProtKB-KW"/>
</dbReference>